<protein>
    <submittedName>
        <fullName evidence="3">Uncharacterized protein LOC120038413</fullName>
    </submittedName>
</protein>
<dbReference type="RefSeq" id="XP_038840107.1">
    <property type="nucleotide sequence ID" value="XM_038984179.1"/>
</dbReference>
<dbReference type="Proteomes" id="UP000808372">
    <property type="component" value="Unplaced"/>
</dbReference>
<keyword evidence="2" id="KW-1185">Reference proteome</keyword>
<proteinExistence type="predicted"/>
<organism evidence="2 3">
    <name type="scientific">Salvelinus namaycush</name>
    <name type="common">Lake trout</name>
    <name type="synonym">Salmo namaycush</name>
    <dbReference type="NCBI Taxonomy" id="8040"/>
    <lineage>
        <taxon>Eukaryota</taxon>
        <taxon>Metazoa</taxon>
        <taxon>Chordata</taxon>
        <taxon>Craniata</taxon>
        <taxon>Vertebrata</taxon>
        <taxon>Euteleostomi</taxon>
        <taxon>Actinopterygii</taxon>
        <taxon>Neopterygii</taxon>
        <taxon>Teleostei</taxon>
        <taxon>Protacanthopterygii</taxon>
        <taxon>Salmoniformes</taxon>
        <taxon>Salmonidae</taxon>
        <taxon>Salmoninae</taxon>
        <taxon>Salvelinus</taxon>
    </lineage>
</organism>
<accession>A0A8U0QB29</accession>
<feature type="region of interest" description="Disordered" evidence="1">
    <location>
        <begin position="410"/>
        <end position="431"/>
    </location>
</feature>
<evidence type="ECO:0000256" key="1">
    <source>
        <dbReference type="SAM" id="MobiDB-lite"/>
    </source>
</evidence>
<sequence length="443" mass="50918">MVRTLNNMAELRASRFGRPSPRHGLKLLFWFANDYIVFDDDNQMVANYDPEEGDFGFHDFQNRRQCENDVCKRLLPDDGYTFYEVGNLHLIASDSMPEYVRKYNTGHIDTSNMDRLIISMRPDRTVDKVYVTQHEDLRNFAPLNTYRISRGLLMIICGHPSANMSLSNFLEQACYSTHEPISIMYQGIAPRESVDTRINMEVESRVPPRAAPGFWESGTMVQIQTLNNMAELRTSRFGCPSPRHGLKLLFWFAKDYIVIKNDNQMVANYDPKEGGFGFRLFENRLQCDNNICKKLLPDDGYTFYEVGNLHPPASKSMPNYVSEDYTHHIDTSNMDRLIISMRPDRIVDKVYVTQHEDLRNFAPLNTYCISRELLMIICGHTLSNFLEQAGYSTHEQNVIMYQGIAPRESGDTRIDMEGGSRAPPGAPPRAAPGFWESIAMFHI</sequence>
<dbReference type="KEGG" id="snh:120038413"/>
<gene>
    <name evidence="3" type="primary">LOC120038413</name>
</gene>
<dbReference type="PANTHER" id="PTHR38706">
    <property type="entry name" value="SI:CH211-198C19.1-RELATED"/>
    <property type="match status" value="1"/>
</dbReference>
<reference evidence="3" key="1">
    <citation type="submission" date="2025-08" db="UniProtKB">
        <authorList>
            <consortium name="RefSeq"/>
        </authorList>
    </citation>
    <scope>IDENTIFICATION</scope>
    <source>
        <tissue evidence="3">White muscle</tissue>
    </source>
</reference>
<dbReference type="GeneID" id="120038413"/>
<evidence type="ECO:0000313" key="3">
    <source>
        <dbReference type="RefSeq" id="XP_038840107.1"/>
    </source>
</evidence>
<dbReference type="PANTHER" id="PTHR38706:SF2">
    <property type="match status" value="1"/>
</dbReference>
<name>A0A8U0QB29_SALNM</name>
<evidence type="ECO:0000313" key="2">
    <source>
        <dbReference type="Proteomes" id="UP000808372"/>
    </source>
</evidence>
<dbReference type="AlphaFoldDB" id="A0A8U0QB29"/>